<organism evidence="1 2">
    <name type="scientific">Anoxybacterium hadale</name>
    <dbReference type="NCBI Taxonomy" id="3408580"/>
    <lineage>
        <taxon>Bacteria</taxon>
        <taxon>Bacillati</taxon>
        <taxon>Bacillota</taxon>
        <taxon>Clostridia</taxon>
        <taxon>Peptostreptococcales</taxon>
        <taxon>Anaerovoracaceae</taxon>
        <taxon>Anoxybacterium</taxon>
    </lineage>
</organism>
<evidence type="ECO:0000313" key="2">
    <source>
        <dbReference type="Proteomes" id="UP000594014"/>
    </source>
</evidence>
<accession>A0ACD1AAW3</accession>
<gene>
    <name evidence="1" type="ORF">FRZ06_08980</name>
</gene>
<name>A0ACD1AAW3_9FIRM</name>
<protein>
    <submittedName>
        <fullName evidence="1">HAMP domain-containing protein</fullName>
    </submittedName>
</protein>
<evidence type="ECO:0000313" key="1">
    <source>
        <dbReference type="EMBL" id="QOX63478.1"/>
    </source>
</evidence>
<sequence length="1018" mass="110014">MGKINKISTKIIISAVLITVLSVLVVGGIFTFNLLKQSNENLLAINEVLNDDYDVLIQSEVESAVSMLEHVYSRYENGEITLEEAKKLGADTLRDMKYGENGYFWADTLEGENVVLLGNETEGTNRIEFQDVNGKYVIKEFIKLAKEGGGYLDYYFPKPGEEEASLKRGYAYLFEPFQWEIGTGNYIDNIQVISDGFKAENQRLMKDLLITVILTALAVIALGTAAAYLTGKRISRPIVALTAVAEKLAVGDTNVKLIRTSQDEVGVLTDAFEKIVDNIREQSEHARKISEGELSIDIVPKSEADILSQSMSKVVLELKNLVSEAEVLTRGAAAGNLSLRGNTERFKGGYQDIISGFNHTLDAIVEPLNIALAFIEQMANGDELTELENLYQGDYGVLINHLNMVRESLNTLLSETEKLTGAAADGELSYRADVSKLKGSYSRIVGGVNGALDSVVNPLQVAASCMDKIGRGEIPERITEVYYGDFDDIKNSVNSCIDGLGGLAEGRDVLGAMKYNDFTRKVEGVHQGIYAEIADSVNMVSERINTIIDALNNIAAGDLKQLPEFKEIGKRSENDTLMPAIIIMLENINALVEETSMLSSAAIEGKLDTRGDSGKFKGEYSRVINGINDTLNAVIAPVNEALAVLTEISHGNLGSSVRGDYQGDHAVLKNTLNETIHIIQSYVSEISGVLTQMADGNLNLSITADYRGDFIEIKDSLNHILSTLSEVMGDINEAAEQVASGSRQVSDGSQTLSQGSTEQASSIEELTASIAEIASQTRQNAIDAGKANELAGTARNNAIKGNDQMRSMLKSMVEISDSSASISRIIKVIDDIAFQTNILALNAAVEAARAGQHGKGFAVVAEEVRNLAARSAEAARETTGLIEGSIHKVQAGTKIADDTAAALVEIVDAIEKAAGIVENIASASNEQASGIAQINKGIEQVSMVVQNNSATAEESAAASEELSSQAELLKQMMGRFQLRKELRSSFGMERLPDIGHESKTVIFSEQRISLDESGYDKY</sequence>
<keyword evidence="2" id="KW-1185">Reference proteome</keyword>
<dbReference type="Proteomes" id="UP000594014">
    <property type="component" value="Chromosome"/>
</dbReference>
<dbReference type="EMBL" id="CP042469">
    <property type="protein sequence ID" value="QOX63478.1"/>
    <property type="molecule type" value="Genomic_DNA"/>
</dbReference>
<proteinExistence type="predicted"/>
<reference evidence="1" key="1">
    <citation type="submission" date="2019-08" db="EMBL/GenBank/DDBJ databases">
        <title>Genome sequence of Clostridiales bacterium MT110.</title>
        <authorList>
            <person name="Cao J."/>
        </authorList>
    </citation>
    <scope>NUCLEOTIDE SEQUENCE</scope>
    <source>
        <strain evidence="1">MT110</strain>
    </source>
</reference>